<feature type="non-terminal residue" evidence="2">
    <location>
        <position position="1"/>
    </location>
</feature>
<organism evidence="2 3">
    <name type="scientific">Thalassiosira oceanica</name>
    <name type="common">Marine diatom</name>
    <dbReference type="NCBI Taxonomy" id="159749"/>
    <lineage>
        <taxon>Eukaryota</taxon>
        <taxon>Sar</taxon>
        <taxon>Stramenopiles</taxon>
        <taxon>Ochrophyta</taxon>
        <taxon>Bacillariophyta</taxon>
        <taxon>Coscinodiscophyceae</taxon>
        <taxon>Thalassiosirophycidae</taxon>
        <taxon>Thalassiosirales</taxon>
        <taxon>Thalassiosiraceae</taxon>
        <taxon>Thalassiosira</taxon>
    </lineage>
</organism>
<name>K0SPJ4_THAOC</name>
<accession>K0SPJ4</accession>
<comment type="caution">
    <text evidence="2">The sequence shown here is derived from an EMBL/GenBank/DDBJ whole genome shotgun (WGS) entry which is preliminary data.</text>
</comment>
<evidence type="ECO:0000313" key="2">
    <source>
        <dbReference type="EMBL" id="EJK66929.1"/>
    </source>
</evidence>
<dbReference type="Proteomes" id="UP000266841">
    <property type="component" value="Unassembled WGS sequence"/>
</dbReference>
<evidence type="ECO:0000313" key="3">
    <source>
        <dbReference type="Proteomes" id="UP000266841"/>
    </source>
</evidence>
<evidence type="ECO:0000256" key="1">
    <source>
        <dbReference type="SAM" id="MobiDB-lite"/>
    </source>
</evidence>
<feature type="region of interest" description="Disordered" evidence="1">
    <location>
        <begin position="52"/>
        <end position="83"/>
    </location>
</feature>
<proteinExistence type="predicted"/>
<sequence length="117" mass="13348">IADRKARESQGARDRLTKKLDARRKELERYMSALVEPRDLFRIDEYSEWDGDGVPTMHASGEPVGPSHARKRRKAIEKHSRLRDDLSRRCGGNFSAEADSIRAKIAEIEAELDSLEV</sequence>
<gene>
    <name evidence="2" type="ORF">THAOC_12096</name>
</gene>
<dbReference type="AlphaFoldDB" id="K0SPJ4"/>
<protein>
    <submittedName>
        <fullName evidence="2">Uncharacterized protein</fullName>
    </submittedName>
</protein>
<keyword evidence="3" id="KW-1185">Reference proteome</keyword>
<dbReference type="OrthoDB" id="438179at2759"/>
<dbReference type="EMBL" id="AGNL01013945">
    <property type="protein sequence ID" value="EJK66929.1"/>
    <property type="molecule type" value="Genomic_DNA"/>
</dbReference>
<reference evidence="2 3" key="1">
    <citation type="journal article" date="2012" name="Genome Biol.">
        <title>Genome and low-iron response of an oceanic diatom adapted to chronic iron limitation.</title>
        <authorList>
            <person name="Lommer M."/>
            <person name="Specht M."/>
            <person name="Roy A.S."/>
            <person name="Kraemer L."/>
            <person name="Andreson R."/>
            <person name="Gutowska M.A."/>
            <person name="Wolf J."/>
            <person name="Bergner S.V."/>
            <person name="Schilhabel M.B."/>
            <person name="Klostermeier U.C."/>
            <person name="Beiko R.G."/>
            <person name="Rosenstiel P."/>
            <person name="Hippler M."/>
            <person name="Laroche J."/>
        </authorList>
    </citation>
    <scope>NUCLEOTIDE SEQUENCE [LARGE SCALE GENOMIC DNA]</scope>
    <source>
        <strain evidence="2 3">CCMP1005</strain>
    </source>
</reference>